<dbReference type="RefSeq" id="WP_098455299.1">
    <property type="nucleotide sequence ID" value="NZ_PDJG01000001.1"/>
</dbReference>
<comment type="subcellular location">
    <subcellularLocation>
        <location evidence="1">Cell membrane</location>
        <topology evidence="1">Multi-pass membrane protein</topology>
    </subcellularLocation>
</comment>
<dbReference type="PANTHER" id="PTHR23542">
    <property type="match status" value="1"/>
</dbReference>
<dbReference type="AlphaFoldDB" id="A0A2A9E6F1"/>
<evidence type="ECO:0000256" key="3">
    <source>
        <dbReference type="ARBA" id="ARBA00022989"/>
    </source>
</evidence>
<evidence type="ECO:0000256" key="2">
    <source>
        <dbReference type="ARBA" id="ARBA00022692"/>
    </source>
</evidence>
<dbReference type="GO" id="GO:0005886">
    <property type="term" value="C:plasma membrane"/>
    <property type="evidence" value="ECO:0007669"/>
    <property type="project" value="UniProtKB-SubCell"/>
</dbReference>
<feature type="domain" description="Major facilitator superfamily (MFS) profile" evidence="6">
    <location>
        <begin position="1"/>
        <end position="200"/>
    </location>
</feature>
<dbReference type="OrthoDB" id="5243516at2"/>
<keyword evidence="8" id="KW-1185">Reference proteome</keyword>
<dbReference type="SUPFAM" id="SSF103473">
    <property type="entry name" value="MFS general substrate transporter"/>
    <property type="match status" value="1"/>
</dbReference>
<dbReference type="Gene3D" id="1.20.1250.20">
    <property type="entry name" value="MFS general substrate transporter like domains"/>
    <property type="match status" value="1"/>
</dbReference>
<dbReference type="InterPro" id="IPR036259">
    <property type="entry name" value="MFS_trans_sf"/>
</dbReference>
<keyword evidence="4 5" id="KW-0472">Membrane</keyword>
<keyword evidence="2 5" id="KW-0812">Transmembrane</keyword>
<feature type="transmembrane region" description="Helical" evidence="5">
    <location>
        <begin position="21"/>
        <end position="43"/>
    </location>
</feature>
<feature type="transmembrane region" description="Helical" evidence="5">
    <location>
        <begin position="345"/>
        <end position="367"/>
    </location>
</feature>
<dbReference type="InterPro" id="IPR020846">
    <property type="entry name" value="MFS_dom"/>
</dbReference>
<feature type="transmembrane region" description="Helical" evidence="5">
    <location>
        <begin position="311"/>
        <end position="333"/>
    </location>
</feature>
<comment type="caution">
    <text evidence="7">The sequence shown here is derived from an EMBL/GenBank/DDBJ whole genome shotgun (WGS) entry which is preliminary data.</text>
</comment>
<protein>
    <submittedName>
        <fullName evidence="7">Putative MFS family arabinose efflux permease</fullName>
    </submittedName>
</protein>
<feature type="transmembrane region" description="Helical" evidence="5">
    <location>
        <begin position="175"/>
        <end position="193"/>
    </location>
</feature>
<keyword evidence="3 5" id="KW-1133">Transmembrane helix</keyword>
<dbReference type="Pfam" id="PF07690">
    <property type="entry name" value="MFS_1"/>
    <property type="match status" value="1"/>
</dbReference>
<feature type="transmembrane region" description="Helical" evidence="5">
    <location>
        <begin position="288"/>
        <end position="305"/>
    </location>
</feature>
<evidence type="ECO:0000256" key="5">
    <source>
        <dbReference type="SAM" id="Phobius"/>
    </source>
</evidence>
<feature type="transmembrane region" description="Helical" evidence="5">
    <location>
        <begin position="82"/>
        <end position="101"/>
    </location>
</feature>
<reference evidence="7 8" key="1">
    <citation type="submission" date="2017-10" db="EMBL/GenBank/DDBJ databases">
        <title>Sequencing the genomes of 1000 actinobacteria strains.</title>
        <authorList>
            <person name="Klenk H.-P."/>
        </authorList>
    </citation>
    <scope>NUCLEOTIDE SEQUENCE [LARGE SCALE GENOMIC DNA]</scope>
    <source>
        <strain evidence="7 8">DSM 18966</strain>
    </source>
</reference>
<feature type="transmembrane region" description="Helical" evidence="5">
    <location>
        <begin position="373"/>
        <end position="395"/>
    </location>
</feature>
<name>A0A2A9E6F1_9MICO</name>
<evidence type="ECO:0000313" key="8">
    <source>
        <dbReference type="Proteomes" id="UP000225548"/>
    </source>
</evidence>
<dbReference type="PROSITE" id="PS50850">
    <property type="entry name" value="MFS"/>
    <property type="match status" value="1"/>
</dbReference>
<gene>
    <name evidence="7" type="ORF">ATL42_2141</name>
</gene>
<evidence type="ECO:0000313" key="7">
    <source>
        <dbReference type="EMBL" id="PFG34236.1"/>
    </source>
</evidence>
<dbReference type="Proteomes" id="UP000225548">
    <property type="component" value="Unassembled WGS sequence"/>
</dbReference>
<evidence type="ECO:0000259" key="6">
    <source>
        <dbReference type="PROSITE" id="PS50850"/>
    </source>
</evidence>
<dbReference type="InterPro" id="IPR011701">
    <property type="entry name" value="MFS"/>
</dbReference>
<dbReference type="GO" id="GO:0022857">
    <property type="term" value="F:transmembrane transporter activity"/>
    <property type="evidence" value="ECO:0007669"/>
    <property type="project" value="InterPro"/>
</dbReference>
<feature type="transmembrane region" description="Helical" evidence="5">
    <location>
        <begin position="256"/>
        <end position="276"/>
    </location>
</feature>
<organism evidence="7 8">
    <name type="scientific">Sanguibacter antarcticus</name>
    <dbReference type="NCBI Taxonomy" id="372484"/>
    <lineage>
        <taxon>Bacteria</taxon>
        <taxon>Bacillati</taxon>
        <taxon>Actinomycetota</taxon>
        <taxon>Actinomycetes</taxon>
        <taxon>Micrococcales</taxon>
        <taxon>Sanguibacteraceae</taxon>
        <taxon>Sanguibacter</taxon>
    </lineage>
</organism>
<evidence type="ECO:0000256" key="1">
    <source>
        <dbReference type="ARBA" id="ARBA00004651"/>
    </source>
</evidence>
<feature type="transmembrane region" description="Helical" evidence="5">
    <location>
        <begin position="223"/>
        <end position="244"/>
    </location>
</feature>
<feature type="transmembrane region" description="Helical" evidence="5">
    <location>
        <begin position="49"/>
        <end position="70"/>
    </location>
</feature>
<dbReference type="EMBL" id="PDJG01000001">
    <property type="protein sequence ID" value="PFG34236.1"/>
    <property type="molecule type" value="Genomic_DNA"/>
</dbReference>
<accession>A0A2A9E6F1</accession>
<evidence type="ECO:0000256" key="4">
    <source>
        <dbReference type="ARBA" id="ARBA00023136"/>
    </source>
</evidence>
<dbReference type="PANTHER" id="PTHR23542:SF1">
    <property type="entry name" value="MAJOR FACILITATOR SUPERFAMILY (MFS) PROFILE DOMAIN-CONTAINING PROTEIN"/>
    <property type="match status" value="1"/>
</dbReference>
<sequence length="412" mass="41002">MPAERRRAYRAVLSRPRVLTTFALSMIGRSAYALVFLPLFYAAQDAASSIAFAGIAVAAYGAGATFLAPLRAWLIDRAGAQTMLSILVLSFSASLTALAVASLVASPAWVVLALAGLAGSVAPPLGPTMRVAWRELLPGRDDRTVGLSLDSVVEELLYLAGPAVAGLLLAGLAPGYVMLVPAVLVAIGGLLFVRTSSVAQMRGGLVRPGAQGAGRALVLDPRFVALLLPALVAGGISGLVSVAVPAAGANLGSTATVGIALGVFAGGSAVGGLLYGAVRVPGSPVQQLTALSVLLVVGASGLALSPGTTALVALLGSAGLFFSPVMIVAYLAAPAAAGEHQQNAATTWVNTSHNLGSTLVSAVAGIAIQHAGIPFAVVVVCGAALGLVLLSALVLRRDPVGPPAAKEPSAGR</sequence>
<proteinExistence type="predicted"/>